<organism evidence="4 5">
    <name type="scientific">Chilo suppressalis</name>
    <name type="common">Asiatic rice borer moth</name>
    <dbReference type="NCBI Taxonomy" id="168631"/>
    <lineage>
        <taxon>Eukaryota</taxon>
        <taxon>Metazoa</taxon>
        <taxon>Ecdysozoa</taxon>
        <taxon>Arthropoda</taxon>
        <taxon>Hexapoda</taxon>
        <taxon>Insecta</taxon>
        <taxon>Pterygota</taxon>
        <taxon>Neoptera</taxon>
        <taxon>Endopterygota</taxon>
        <taxon>Lepidoptera</taxon>
        <taxon>Glossata</taxon>
        <taxon>Ditrysia</taxon>
        <taxon>Pyraloidea</taxon>
        <taxon>Crambidae</taxon>
        <taxon>Crambinae</taxon>
        <taxon>Chilo</taxon>
    </lineage>
</organism>
<evidence type="ECO:0000256" key="1">
    <source>
        <dbReference type="ARBA" id="ARBA00000971"/>
    </source>
</evidence>
<dbReference type="PRINTS" id="PR00153">
    <property type="entry name" value="CSAPPISMRASE"/>
</dbReference>
<feature type="domain" description="PPIase cyclophilin-type" evidence="3">
    <location>
        <begin position="19"/>
        <end position="181"/>
    </location>
</feature>
<dbReference type="PROSITE" id="PS50072">
    <property type="entry name" value="CSA_PPIASE_2"/>
    <property type="match status" value="1"/>
</dbReference>
<evidence type="ECO:0000256" key="2">
    <source>
        <dbReference type="PROSITE-ProRule" id="PRU00339"/>
    </source>
</evidence>
<evidence type="ECO:0000313" key="4">
    <source>
        <dbReference type="EMBL" id="CAH0397035.1"/>
    </source>
</evidence>
<dbReference type="Gene3D" id="2.40.100.10">
    <property type="entry name" value="Cyclophilin-like"/>
    <property type="match status" value="1"/>
</dbReference>
<dbReference type="SUPFAM" id="SSF48452">
    <property type="entry name" value="TPR-like"/>
    <property type="match status" value="1"/>
</dbReference>
<dbReference type="Pfam" id="PF13181">
    <property type="entry name" value="TPR_8"/>
    <property type="match status" value="2"/>
</dbReference>
<name>A0ABN8AP03_CHISP</name>
<dbReference type="EMBL" id="OU963894">
    <property type="protein sequence ID" value="CAH0397035.1"/>
    <property type="molecule type" value="Genomic_DNA"/>
</dbReference>
<gene>
    <name evidence="4" type="ORF">CHILSU_LOCUS91</name>
</gene>
<keyword evidence="5" id="KW-1185">Reference proteome</keyword>
<dbReference type="PANTHER" id="PTHR11071">
    <property type="entry name" value="PEPTIDYL-PROLYL CIS-TRANS ISOMERASE"/>
    <property type="match status" value="1"/>
</dbReference>
<dbReference type="InterPro" id="IPR002130">
    <property type="entry name" value="Cyclophilin-type_PPIase_dom"/>
</dbReference>
<comment type="catalytic activity">
    <reaction evidence="1">
        <text>[protein]-peptidylproline (omega=180) = [protein]-peptidylproline (omega=0)</text>
        <dbReference type="Rhea" id="RHEA:16237"/>
        <dbReference type="Rhea" id="RHEA-COMP:10747"/>
        <dbReference type="Rhea" id="RHEA-COMP:10748"/>
        <dbReference type="ChEBI" id="CHEBI:83833"/>
        <dbReference type="ChEBI" id="CHEBI:83834"/>
        <dbReference type="EC" id="5.2.1.8"/>
    </reaction>
</comment>
<dbReference type="InterPro" id="IPR019734">
    <property type="entry name" value="TPR_rpt"/>
</dbReference>
<sequence>MLIKMLPGQCSKQKNPLVFLDITIDGESAGRIIIELRKDVVPKTAENFRALCTGEKGTSTDGKPLHFKGVRFHRAVPQFMVQSGDIINGDGTGGESIYGPSFEDENFILKHEAGVVSMANKGKPHTNASQFCITTVPCLHLDDTNVVFGQVLAGMGTVEEMQERSKDGKPLIECLIADCGEVIDGWGLRAPDDRLPEHPSDLHHLSLLPLEQLIASVKEVKCIGNVYFSKGRYKAAARKYTKCLRYIRHVRDQIVTLKDDMQQDAYSDIMSTHTLQCHLNLAACYMKLEDYNSCVQCCTEVLENDGRNEKALYRRGQANFALNNYDAALSDLKQAEKVSPTNKAVQKLLEEVRYSNKNYNDIQKQRLSKFFRDQKEKGLAICDN</sequence>
<dbReference type="SUPFAM" id="SSF50891">
    <property type="entry name" value="Cyclophilin-like"/>
    <property type="match status" value="1"/>
</dbReference>
<accession>A0ABN8AP03</accession>
<keyword evidence="2" id="KW-0802">TPR repeat</keyword>
<dbReference type="PROSITE" id="PS50005">
    <property type="entry name" value="TPR"/>
    <property type="match status" value="1"/>
</dbReference>
<evidence type="ECO:0000259" key="3">
    <source>
        <dbReference type="PROSITE" id="PS50072"/>
    </source>
</evidence>
<dbReference type="Proteomes" id="UP001153292">
    <property type="component" value="Chromosome 1"/>
</dbReference>
<dbReference type="SMART" id="SM00028">
    <property type="entry name" value="TPR"/>
    <property type="match status" value="3"/>
</dbReference>
<dbReference type="InterPro" id="IPR029000">
    <property type="entry name" value="Cyclophilin-like_dom_sf"/>
</dbReference>
<dbReference type="Pfam" id="PF00160">
    <property type="entry name" value="Pro_isomerase"/>
    <property type="match status" value="1"/>
</dbReference>
<feature type="repeat" description="TPR" evidence="2">
    <location>
        <begin position="309"/>
        <end position="342"/>
    </location>
</feature>
<dbReference type="Gene3D" id="1.25.40.10">
    <property type="entry name" value="Tetratricopeptide repeat domain"/>
    <property type="match status" value="1"/>
</dbReference>
<reference evidence="4" key="1">
    <citation type="submission" date="2021-12" db="EMBL/GenBank/DDBJ databases">
        <authorList>
            <person name="King R."/>
        </authorList>
    </citation>
    <scope>NUCLEOTIDE SEQUENCE</scope>
</reference>
<dbReference type="InterPro" id="IPR011990">
    <property type="entry name" value="TPR-like_helical_dom_sf"/>
</dbReference>
<dbReference type="PANTHER" id="PTHR11071:SF561">
    <property type="entry name" value="PEPTIDYL-PROLYL CIS-TRANS ISOMERASE D-RELATED"/>
    <property type="match status" value="1"/>
</dbReference>
<proteinExistence type="predicted"/>
<evidence type="ECO:0000313" key="5">
    <source>
        <dbReference type="Proteomes" id="UP001153292"/>
    </source>
</evidence>
<protein>
    <recommendedName>
        <fullName evidence="3">PPIase cyclophilin-type domain-containing protein</fullName>
    </recommendedName>
</protein>